<sequence>MITITFASNVKVIFLDEDIFLSVSSSESSDEASFTTTQTSDSEYVDRDIVQASLQLFQQFLAKTNMAGLHIEQSYPNRFIKSDEVTLKGSDGQSKTYSKEMDKEYYMDPAGIPAVDDEVDVLKKSVVGIANPTLKANMEPLLKYTTKEWEMKYAARMDCPELRERCARMSRNLLDGFERTLNEKKAKQTIVSKSWEELRQISKGNKRALQAQSSTSSSQKRHRSNTGNNQSRALWDKRLLEEANALTEKIIEDLELTDHYLAKLHCAAEWVTKGVNHLCGTITHFALFEFEVMPAWDELPSLKTSRRVLVDAETIDSSSDELDLGTLISRQGEWRLQE</sequence>
<protein>
    <submittedName>
        <fullName evidence="2">Uncharacterized protein</fullName>
    </submittedName>
</protein>
<dbReference type="EMBL" id="MU004234">
    <property type="protein sequence ID" value="KAF2670671.1"/>
    <property type="molecule type" value="Genomic_DNA"/>
</dbReference>
<organism evidence="2 3">
    <name type="scientific">Microthyrium microscopicum</name>
    <dbReference type="NCBI Taxonomy" id="703497"/>
    <lineage>
        <taxon>Eukaryota</taxon>
        <taxon>Fungi</taxon>
        <taxon>Dikarya</taxon>
        <taxon>Ascomycota</taxon>
        <taxon>Pezizomycotina</taxon>
        <taxon>Dothideomycetes</taxon>
        <taxon>Dothideomycetes incertae sedis</taxon>
        <taxon>Microthyriales</taxon>
        <taxon>Microthyriaceae</taxon>
        <taxon>Microthyrium</taxon>
    </lineage>
</organism>
<evidence type="ECO:0000256" key="1">
    <source>
        <dbReference type="SAM" id="MobiDB-lite"/>
    </source>
</evidence>
<accession>A0A6A6UGI4</accession>
<gene>
    <name evidence="2" type="ORF">BT63DRAFT_454858</name>
</gene>
<name>A0A6A6UGI4_9PEZI</name>
<proteinExistence type="predicted"/>
<keyword evidence="3" id="KW-1185">Reference proteome</keyword>
<reference evidence="2" key="1">
    <citation type="journal article" date="2020" name="Stud. Mycol.">
        <title>101 Dothideomycetes genomes: a test case for predicting lifestyles and emergence of pathogens.</title>
        <authorList>
            <person name="Haridas S."/>
            <person name="Albert R."/>
            <person name="Binder M."/>
            <person name="Bloem J."/>
            <person name="Labutti K."/>
            <person name="Salamov A."/>
            <person name="Andreopoulos B."/>
            <person name="Baker S."/>
            <person name="Barry K."/>
            <person name="Bills G."/>
            <person name="Bluhm B."/>
            <person name="Cannon C."/>
            <person name="Castanera R."/>
            <person name="Culley D."/>
            <person name="Daum C."/>
            <person name="Ezra D."/>
            <person name="Gonzalez J."/>
            <person name="Henrissat B."/>
            <person name="Kuo A."/>
            <person name="Liang C."/>
            <person name="Lipzen A."/>
            <person name="Lutzoni F."/>
            <person name="Magnuson J."/>
            <person name="Mondo S."/>
            <person name="Nolan M."/>
            <person name="Ohm R."/>
            <person name="Pangilinan J."/>
            <person name="Park H.-J."/>
            <person name="Ramirez L."/>
            <person name="Alfaro M."/>
            <person name="Sun H."/>
            <person name="Tritt A."/>
            <person name="Yoshinaga Y."/>
            <person name="Zwiers L.-H."/>
            <person name="Turgeon B."/>
            <person name="Goodwin S."/>
            <person name="Spatafora J."/>
            <person name="Crous P."/>
            <person name="Grigoriev I."/>
        </authorList>
    </citation>
    <scope>NUCLEOTIDE SEQUENCE</scope>
    <source>
        <strain evidence="2">CBS 115976</strain>
    </source>
</reference>
<dbReference type="Proteomes" id="UP000799302">
    <property type="component" value="Unassembled WGS sequence"/>
</dbReference>
<evidence type="ECO:0000313" key="3">
    <source>
        <dbReference type="Proteomes" id="UP000799302"/>
    </source>
</evidence>
<feature type="region of interest" description="Disordered" evidence="1">
    <location>
        <begin position="204"/>
        <end position="231"/>
    </location>
</feature>
<dbReference type="AlphaFoldDB" id="A0A6A6UGI4"/>
<evidence type="ECO:0000313" key="2">
    <source>
        <dbReference type="EMBL" id="KAF2670671.1"/>
    </source>
</evidence>